<evidence type="ECO:0000256" key="1">
    <source>
        <dbReference type="PROSITE-ProRule" id="PRU00169"/>
    </source>
</evidence>
<dbReference type="PANTHER" id="PTHR43228:SF1">
    <property type="entry name" value="TWO-COMPONENT RESPONSE REGULATOR ARR22"/>
    <property type="match status" value="1"/>
</dbReference>
<protein>
    <submittedName>
        <fullName evidence="3">Response regulator receiver protein</fullName>
    </submittedName>
</protein>
<name>I4BBZ4_TURPD</name>
<dbReference type="SUPFAM" id="SSF52172">
    <property type="entry name" value="CheY-like"/>
    <property type="match status" value="1"/>
</dbReference>
<keyword evidence="4" id="KW-1185">Reference proteome</keyword>
<dbReference type="Proteomes" id="UP000006048">
    <property type="component" value="Chromosome"/>
</dbReference>
<dbReference type="SMART" id="SM00448">
    <property type="entry name" value="REC"/>
    <property type="match status" value="1"/>
</dbReference>
<dbReference type="CDD" id="cd17546">
    <property type="entry name" value="REC_hyHK_CKI1_RcsC-like"/>
    <property type="match status" value="1"/>
</dbReference>
<dbReference type="AlphaFoldDB" id="I4BBZ4"/>
<feature type="domain" description="Response regulatory" evidence="2">
    <location>
        <begin position="2"/>
        <end position="122"/>
    </location>
</feature>
<dbReference type="InterPro" id="IPR052048">
    <property type="entry name" value="ST_Response_Regulator"/>
</dbReference>
<dbReference type="STRING" id="869212.Turpa_4168"/>
<reference evidence="3 4" key="1">
    <citation type="submission" date="2012-06" db="EMBL/GenBank/DDBJ databases">
        <title>The complete chromosome of genome of Turneriella parva DSM 21527.</title>
        <authorList>
            <consortium name="US DOE Joint Genome Institute (JGI-PGF)"/>
            <person name="Lucas S."/>
            <person name="Han J."/>
            <person name="Lapidus A."/>
            <person name="Bruce D."/>
            <person name="Goodwin L."/>
            <person name="Pitluck S."/>
            <person name="Peters L."/>
            <person name="Kyrpides N."/>
            <person name="Mavromatis K."/>
            <person name="Ivanova N."/>
            <person name="Mikhailova N."/>
            <person name="Chertkov O."/>
            <person name="Detter J.C."/>
            <person name="Tapia R."/>
            <person name="Han C."/>
            <person name="Land M."/>
            <person name="Hauser L."/>
            <person name="Markowitz V."/>
            <person name="Cheng J.-F."/>
            <person name="Hugenholtz P."/>
            <person name="Woyke T."/>
            <person name="Wu D."/>
            <person name="Gronow S."/>
            <person name="Wellnitz S."/>
            <person name="Brambilla E."/>
            <person name="Klenk H.-P."/>
            <person name="Eisen J.A."/>
        </authorList>
    </citation>
    <scope>NUCLEOTIDE SEQUENCE [LARGE SCALE GENOMIC DNA]</scope>
    <source>
        <strain evidence="4">ATCC BAA-1111 / DSM 21527 / NCTC 11395 / H</strain>
    </source>
</reference>
<dbReference type="HOGENOM" id="CLU_000445_69_12_12"/>
<dbReference type="Pfam" id="PF00072">
    <property type="entry name" value="Response_reg"/>
    <property type="match status" value="1"/>
</dbReference>
<gene>
    <name evidence="3" type="ordered locus">Turpa_4168</name>
</gene>
<feature type="modified residue" description="4-aspartylphosphate" evidence="1">
    <location>
        <position position="57"/>
    </location>
</feature>
<evidence type="ECO:0000313" key="4">
    <source>
        <dbReference type="Proteomes" id="UP000006048"/>
    </source>
</evidence>
<proteinExistence type="predicted"/>
<dbReference type="GO" id="GO:0000160">
    <property type="term" value="P:phosphorelay signal transduction system"/>
    <property type="evidence" value="ECO:0007669"/>
    <property type="project" value="InterPro"/>
</dbReference>
<dbReference type="InterPro" id="IPR001789">
    <property type="entry name" value="Sig_transdc_resp-reg_receiver"/>
</dbReference>
<organism evidence="3 4">
    <name type="scientific">Turneriella parva (strain ATCC BAA-1111 / DSM 21527 / NCTC 11395 / H)</name>
    <name type="common">Leptospira parva</name>
    <dbReference type="NCBI Taxonomy" id="869212"/>
    <lineage>
        <taxon>Bacteria</taxon>
        <taxon>Pseudomonadati</taxon>
        <taxon>Spirochaetota</taxon>
        <taxon>Spirochaetia</taxon>
        <taxon>Leptospirales</taxon>
        <taxon>Leptospiraceae</taxon>
        <taxon>Turneriella</taxon>
    </lineage>
</organism>
<dbReference type="OrthoDB" id="9759232at2"/>
<dbReference type="EMBL" id="CP002959">
    <property type="protein sequence ID" value="AFM14801.1"/>
    <property type="molecule type" value="Genomic_DNA"/>
</dbReference>
<sequence>MQILIVDDSELMRTIVEQVIRENLREAAEAIKFHHAANGKDAMDIFQGSPVSLIFLDWNMPVLDGVEFVREIRGSGNKVPIVMITSVTDSEKILQAAAAGVNSYVEKPIRGPQLWDQIAMFFKHAGF</sequence>
<dbReference type="KEGG" id="tpx:Turpa_4168"/>
<keyword evidence="1" id="KW-0597">Phosphoprotein</keyword>
<dbReference type="PROSITE" id="PS50110">
    <property type="entry name" value="RESPONSE_REGULATORY"/>
    <property type="match status" value="1"/>
</dbReference>
<evidence type="ECO:0000313" key="3">
    <source>
        <dbReference type="EMBL" id="AFM14801.1"/>
    </source>
</evidence>
<evidence type="ECO:0000259" key="2">
    <source>
        <dbReference type="PROSITE" id="PS50110"/>
    </source>
</evidence>
<dbReference type="Gene3D" id="3.40.50.2300">
    <property type="match status" value="1"/>
</dbReference>
<dbReference type="PANTHER" id="PTHR43228">
    <property type="entry name" value="TWO-COMPONENT RESPONSE REGULATOR"/>
    <property type="match status" value="1"/>
</dbReference>
<accession>I4BBZ4</accession>
<dbReference type="RefSeq" id="WP_014805276.1">
    <property type="nucleotide sequence ID" value="NC_018020.1"/>
</dbReference>
<dbReference type="InterPro" id="IPR011006">
    <property type="entry name" value="CheY-like_superfamily"/>
</dbReference>